<dbReference type="InterPro" id="IPR043186">
    <property type="entry name" value="Str14"/>
</dbReference>
<organism evidence="2 3">
    <name type="scientific">Cymbomonas tetramitiformis</name>
    <dbReference type="NCBI Taxonomy" id="36881"/>
    <lineage>
        <taxon>Eukaryota</taxon>
        <taxon>Viridiplantae</taxon>
        <taxon>Chlorophyta</taxon>
        <taxon>Pyramimonadophyceae</taxon>
        <taxon>Pyramimonadales</taxon>
        <taxon>Pyramimonadaceae</taxon>
        <taxon>Cymbomonas</taxon>
    </lineage>
</organism>
<dbReference type="Pfam" id="PF00581">
    <property type="entry name" value="Rhodanese"/>
    <property type="match status" value="1"/>
</dbReference>
<dbReference type="InterPro" id="IPR036873">
    <property type="entry name" value="Rhodanese-like_dom_sf"/>
</dbReference>
<feature type="domain" description="Rhodanese" evidence="1">
    <location>
        <begin position="77"/>
        <end position="211"/>
    </location>
</feature>
<dbReference type="AlphaFoldDB" id="A0AAE0GP85"/>
<dbReference type="SUPFAM" id="SSF52821">
    <property type="entry name" value="Rhodanese/Cell cycle control phosphatase"/>
    <property type="match status" value="1"/>
</dbReference>
<gene>
    <name evidence="2" type="ORF">CYMTET_11163</name>
</gene>
<name>A0AAE0GP85_9CHLO</name>
<proteinExistence type="predicted"/>
<evidence type="ECO:0000259" key="1">
    <source>
        <dbReference type="PROSITE" id="PS50206"/>
    </source>
</evidence>
<comment type="caution">
    <text evidence="2">The sequence shown here is derived from an EMBL/GenBank/DDBJ whole genome shotgun (WGS) entry which is preliminary data.</text>
</comment>
<dbReference type="EMBL" id="LGRX02004083">
    <property type="protein sequence ID" value="KAK3281031.1"/>
    <property type="molecule type" value="Genomic_DNA"/>
</dbReference>
<evidence type="ECO:0000313" key="2">
    <source>
        <dbReference type="EMBL" id="KAK3281031.1"/>
    </source>
</evidence>
<dbReference type="PROSITE" id="PS50206">
    <property type="entry name" value="RHODANESE_3"/>
    <property type="match status" value="1"/>
</dbReference>
<dbReference type="InterPro" id="IPR001763">
    <property type="entry name" value="Rhodanese-like_dom"/>
</dbReference>
<accession>A0AAE0GP85</accession>
<dbReference type="PANTHER" id="PTHR44920:SF1">
    <property type="entry name" value="RHODANESE-LIKE DOMAIN-CONTAINING PROTEIN 14, CHLOROPLASTIC"/>
    <property type="match status" value="1"/>
</dbReference>
<keyword evidence="3" id="KW-1185">Reference proteome</keyword>
<dbReference type="PANTHER" id="PTHR44920">
    <property type="entry name" value="RHODANESE-LIKE DOMAIN-CONTAINING PROTEIN 14, CHLOROPLASTIC-RELATED"/>
    <property type="match status" value="1"/>
</dbReference>
<dbReference type="SMART" id="SM00450">
    <property type="entry name" value="RHOD"/>
    <property type="match status" value="1"/>
</dbReference>
<reference evidence="2 3" key="1">
    <citation type="journal article" date="2015" name="Genome Biol. Evol.">
        <title>Comparative Genomics of a Bacterivorous Green Alga Reveals Evolutionary Causalities and Consequences of Phago-Mixotrophic Mode of Nutrition.</title>
        <authorList>
            <person name="Burns J.A."/>
            <person name="Paasch A."/>
            <person name="Narechania A."/>
            <person name="Kim E."/>
        </authorList>
    </citation>
    <scope>NUCLEOTIDE SEQUENCE [LARGE SCALE GENOMIC DNA]</scope>
    <source>
        <strain evidence="2 3">PLY_AMNH</strain>
    </source>
</reference>
<dbReference type="Gene3D" id="3.40.250.10">
    <property type="entry name" value="Rhodanese-like domain"/>
    <property type="match status" value="1"/>
</dbReference>
<protein>
    <recommendedName>
        <fullName evidence="1">Rhodanese domain-containing protein</fullName>
    </recommendedName>
</protein>
<dbReference type="CDD" id="cd00158">
    <property type="entry name" value="RHOD"/>
    <property type="match status" value="1"/>
</dbReference>
<dbReference type="GO" id="GO:0009507">
    <property type="term" value="C:chloroplast"/>
    <property type="evidence" value="ECO:0007669"/>
    <property type="project" value="TreeGrafter"/>
</dbReference>
<dbReference type="Proteomes" id="UP001190700">
    <property type="component" value="Unassembled WGS sequence"/>
</dbReference>
<sequence length="215" mass="23829">MQLTSSDVPLVLRFLPFLRPEFQVFTFGFLSFVLINRAMKKGSGQLTTPQAWKAQRSLLLEREVRSLNGYEAATLMRNGGYTLLDVRKPEDFKAKHTRGAINIPLFVSAEVRKPTQALKGAILSSQGIQATEENTTFREDVASQFPPSSKLMIVDDSIKGTLNRSVNRPLGQQSRALIAAWMLTSTFSYDDVLHVEGGVEAMFAEGLPVEPRPGV</sequence>
<evidence type="ECO:0000313" key="3">
    <source>
        <dbReference type="Proteomes" id="UP001190700"/>
    </source>
</evidence>